<proteinExistence type="predicted"/>
<keyword evidence="1" id="KW-1133">Transmembrane helix</keyword>
<reference evidence="3 5" key="2">
    <citation type="submission" date="2023-08" db="EMBL/GenBank/DDBJ databases">
        <title>Genomic characterization of the C. tuberculostearicum species complex, a ubiquitous member of the human skin microbiome.</title>
        <authorList>
            <person name="Ahmed N."/>
            <person name="Deming C."/>
            <person name="Conlan S."/>
            <person name="Segre J."/>
        </authorList>
    </citation>
    <scope>NUCLEOTIDE SEQUENCE [LARGE SCALE GENOMIC DNA]</scope>
    <source>
        <strain evidence="3 5">CTNIH19</strain>
    </source>
</reference>
<comment type="caution">
    <text evidence="2">The sequence shown here is derived from an EMBL/GenBank/DDBJ whole genome shotgun (WGS) entry which is preliminary data.</text>
</comment>
<evidence type="ECO:0000313" key="3">
    <source>
        <dbReference type="EMBL" id="MDV2423918.1"/>
    </source>
</evidence>
<protein>
    <submittedName>
        <fullName evidence="2">Uncharacterized protein</fullName>
    </submittedName>
</protein>
<dbReference type="RefSeq" id="WP_269945717.1">
    <property type="nucleotide sequence ID" value="NZ_JAKMUU010000001.1"/>
</dbReference>
<dbReference type="AlphaFoldDB" id="A0A9X3M9R4"/>
<gene>
    <name evidence="2" type="ORF">L8V01_03300</name>
    <name evidence="3" type="ORF">RAE13_05765</name>
</gene>
<evidence type="ECO:0000313" key="2">
    <source>
        <dbReference type="EMBL" id="MCZ9306512.1"/>
    </source>
</evidence>
<accession>A0A9X3M9R4</accession>
<dbReference type="Proteomes" id="UP001146430">
    <property type="component" value="Unassembled WGS sequence"/>
</dbReference>
<evidence type="ECO:0000313" key="5">
    <source>
        <dbReference type="Proteomes" id="UP001185631"/>
    </source>
</evidence>
<dbReference type="EMBL" id="JAKMUU010000001">
    <property type="protein sequence ID" value="MCZ9306512.1"/>
    <property type="molecule type" value="Genomic_DNA"/>
</dbReference>
<organism evidence="2 4">
    <name type="scientific">Corynebacterium curieae</name>
    <dbReference type="NCBI Taxonomy" id="2913500"/>
    <lineage>
        <taxon>Bacteria</taxon>
        <taxon>Bacillati</taxon>
        <taxon>Actinomycetota</taxon>
        <taxon>Actinomycetes</taxon>
        <taxon>Mycobacteriales</taxon>
        <taxon>Corynebacteriaceae</taxon>
        <taxon>Corynebacterium</taxon>
    </lineage>
</organism>
<feature type="transmembrane region" description="Helical" evidence="1">
    <location>
        <begin position="102"/>
        <end position="123"/>
    </location>
</feature>
<keyword evidence="1" id="KW-0812">Transmembrane</keyword>
<evidence type="ECO:0000313" key="4">
    <source>
        <dbReference type="Proteomes" id="UP001146430"/>
    </source>
</evidence>
<evidence type="ECO:0000256" key="1">
    <source>
        <dbReference type="SAM" id="Phobius"/>
    </source>
</evidence>
<keyword evidence="5" id="KW-1185">Reference proteome</keyword>
<feature type="transmembrane region" description="Helical" evidence="1">
    <location>
        <begin position="37"/>
        <end position="55"/>
    </location>
</feature>
<sequence>MGIPGDVVLDGYTLIEQHEIDHEFLLRGSPLGTETPLLFALTIAGIVLVVASFFLRGGSRVAAGLVGAILTLTKLWWMPIALWQHFDDGQVFGYTLKYYPQYWLAASIIVGVIALVGLASAIFRRP</sequence>
<reference evidence="2" key="1">
    <citation type="submission" date="2022-02" db="EMBL/GenBank/DDBJ databases">
        <title>Corynebacterium sp. from urogenital microbiome.</title>
        <authorList>
            <person name="Cappelli E.A."/>
            <person name="Ribeiro T.G."/>
            <person name="Peixe L."/>
        </authorList>
    </citation>
    <scope>NUCLEOTIDE SEQUENCE</scope>
    <source>
        <strain evidence="2">C8Ua_181</strain>
    </source>
</reference>
<keyword evidence="1" id="KW-0472">Membrane</keyword>
<feature type="transmembrane region" description="Helical" evidence="1">
    <location>
        <begin position="62"/>
        <end position="82"/>
    </location>
</feature>
<dbReference type="EMBL" id="JAVBID010000006">
    <property type="protein sequence ID" value="MDV2423918.1"/>
    <property type="molecule type" value="Genomic_DNA"/>
</dbReference>
<dbReference type="Proteomes" id="UP001185631">
    <property type="component" value="Unassembled WGS sequence"/>
</dbReference>
<name>A0A9X3M9R4_9CORY</name>